<evidence type="ECO:0000256" key="5">
    <source>
        <dbReference type="SAM" id="MobiDB-lite"/>
    </source>
</evidence>
<evidence type="ECO:0000256" key="4">
    <source>
        <dbReference type="PROSITE-ProRule" id="PRU00335"/>
    </source>
</evidence>
<dbReference type="Proteomes" id="UP001183420">
    <property type="component" value="Unassembled WGS sequence"/>
</dbReference>
<evidence type="ECO:0000256" key="1">
    <source>
        <dbReference type="ARBA" id="ARBA00023015"/>
    </source>
</evidence>
<dbReference type="Pfam" id="PF00440">
    <property type="entry name" value="TetR_N"/>
    <property type="match status" value="1"/>
</dbReference>
<dbReference type="PROSITE" id="PS50977">
    <property type="entry name" value="HTH_TETR_2"/>
    <property type="match status" value="1"/>
</dbReference>
<keyword evidence="1" id="KW-0805">Transcription regulation</keyword>
<dbReference type="SUPFAM" id="SSF46689">
    <property type="entry name" value="Homeodomain-like"/>
    <property type="match status" value="1"/>
</dbReference>
<sequence length="246" mass="26219">MTAKTSRNESQGRGSIPSVWARRRREPDQPALSRAAIVREAVVMLDADGIEALSMRKLGARLNAGATSLYRHVATKDELLELAVDEVLAEVVVPAADAADWRAAVTEAAGSFRATALRHPWLAPMLGQAGLAYLGPNLMAFSERLADLFAAAGFPEPSRAIDTLLAYAIGMSVSEAAWLTMVARSGESEADFVARLMPTAREAAADHRHLADSYAAPPPDPAGLRDDKFAYGLDIVVEGLARRLGG</sequence>
<reference evidence="8" key="1">
    <citation type="submission" date="2023-07" db="EMBL/GenBank/DDBJ databases">
        <title>30 novel species of actinomycetes from the DSMZ collection.</title>
        <authorList>
            <person name="Nouioui I."/>
        </authorList>
    </citation>
    <scope>NUCLEOTIDE SEQUENCE [LARGE SCALE GENOMIC DNA]</scope>
    <source>
        <strain evidence="8">DSM 44918</strain>
    </source>
</reference>
<evidence type="ECO:0000256" key="3">
    <source>
        <dbReference type="ARBA" id="ARBA00023163"/>
    </source>
</evidence>
<keyword evidence="8" id="KW-1185">Reference proteome</keyword>
<dbReference type="InterPro" id="IPR023772">
    <property type="entry name" value="DNA-bd_HTH_TetR-type_CS"/>
</dbReference>
<organism evidence="7 8">
    <name type="scientific">Streptomyces millisiae</name>
    <dbReference type="NCBI Taxonomy" id="3075542"/>
    <lineage>
        <taxon>Bacteria</taxon>
        <taxon>Bacillati</taxon>
        <taxon>Actinomycetota</taxon>
        <taxon>Actinomycetes</taxon>
        <taxon>Kitasatosporales</taxon>
        <taxon>Streptomycetaceae</taxon>
        <taxon>Streptomyces</taxon>
    </lineage>
</organism>
<feature type="compositionally biased region" description="Polar residues" evidence="5">
    <location>
        <begin position="1"/>
        <end position="13"/>
    </location>
</feature>
<dbReference type="PANTHER" id="PTHR30055">
    <property type="entry name" value="HTH-TYPE TRANSCRIPTIONAL REGULATOR RUTR"/>
    <property type="match status" value="1"/>
</dbReference>
<name>A0ABU2LK67_9ACTN</name>
<dbReference type="InterPro" id="IPR001647">
    <property type="entry name" value="HTH_TetR"/>
</dbReference>
<comment type="caution">
    <text evidence="7">The sequence shown here is derived from an EMBL/GenBank/DDBJ whole genome shotgun (WGS) entry which is preliminary data.</text>
</comment>
<dbReference type="Pfam" id="PF02909">
    <property type="entry name" value="TetR_C_1"/>
    <property type="match status" value="1"/>
</dbReference>
<feature type="domain" description="HTH tetR-type" evidence="6">
    <location>
        <begin position="31"/>
        <end position="91"/>
    </location>
</feature>
<dbReference type="EMBL" id="JAVREM010000004">
    <property type="protein sequence ID" value="MDT0317900.1"/>
    <property type="molecule type" value="Genomic_DNA"/>
</dbReference>
<gene>
    <name evidence="7" type="ORF">RNC47_06025</name>
</gene>
<evidence type="ECO:0000259" key="6">
    <source>
        <dbReference type="PROSITE" id="PS50977"/>
    </source>
</evidence>
<proteinExistence type="predicted"/>
<dbReference type="Gene3D" id="1.10.10.60">
    <property type="entry name" value="Homeodomain-like"/>
    <property type="match status" value="1"/>
</dbReference>
<dbReference type="InterPro" id="IPR050109">
    <property type="entry name" value="HTH-type_TetR-like_transc_reg"/>
</dbReference>
<dbReference type="SUPFAM" id="SSF48498">
    <property type="entry name" value="Tetracyclin repressor-like, C-terminal domain"/>
    <property type="match status" value="1"/>
</dbReference>
<keyword evidence="2 4" id="KW-0238">DNA-binding</keyword>
<dbReference type="PROSITE" id="PS01081">
    <property type="entry name" value="HTH_TETR_1"/>
    <property type="match status" value="1"/>
</dbReference>
<keyword evidence="3" id="KW-0804">Transcription</keyword>
<dbReference type="PANTHER" id="PTHR30055:SF151">
    <property type="entry name" value="TRANSCRIPTIONAL REGULATORY PROTEIN"/>
    <property type="match status" value="1"/>
</dbReference>
<dbReference type="Gene3D" id="1.10.357.10">
    <property type="entry name" value="Tetracycline Repressor, domain 2"/>
    <property type="match status" value="1"/>
</dbReference>
<protein>
    <submittedName>
        <fullName evidence="7">TetR/AcrR family transcriptional regulator C-terminal domain-containing protein</fullName>
    </submittedName>
</protein>
<evidence type="ECO:0000313" key="7">
    <source>
        <dbReference type="EMBL" id="MDT0317900.1"/>
    </source>
</evidence>
<accession>A0ABU2LK67</accession>
<dbReference type="InterPro" id="IPR009057">
    <property type="entry name" value="Homeodomain-like_sf"/>
</dbReference>
<dbReference type="InterPro" id="IPR004111">
    <property type="entry name" value="Repressor_TetR_C"/>
</dbReference>
<dbReference type="RefSeq" id="WP_311596176.1">
    <property type="nucleotide sequence ID" value="NZ_JAVREM010000004.1"/>
</dbReference>
<evidence type="ECO:0000313" key="8">
    <source>
        <dbReference type="Proteomes" id="UP001183420"/>
    </source>
</evidence>
<feature type="region of interest" description="Disordered" evidence="5">
    <location>
        <begin position="1"/>
        <end position="27"/>
    </location>
</feature>
<feature type="DNA-binding region" description="H-T-H motif" evidence="4">
    <location>
        <begin position="54"/>
        <end position="73"/>
    </location>
</feature>
<dbReference type="InterPro" id="IPR036271">
    <property type="entry name" value="Tet_transcr_reg_TetR-rel_C_sf"/>
</dbReference>
<evidence type="ECO:0000256" key="2">
    <source>
        <dbReference type="ARBA" id="ARBA00023125"/>
    </source>
</evidence>